<feature type="transmembrane region" description="Helical" evidence="1">
    <location>
        <begin position="6"/>
        <end position="23"/>
    </location>
</feature>
<sequence>MDDPLFFANILIATFYILLYRGVAKGGLLRRYPTATRALSVCLLFIFGLSALILSFAWILGETLPTTYVQTFSYKSIFLGPGFIIYFCYQVIKRQFGKQTLGQV</sequence>
<organism evidence="2 3">
    <name type="scientific">Idiomarina tyrosinivorans</name>
    <dbReference type="NCBI Taxonomy" id="1445662"/>
    <lineage>
        <taxon>Bacteria</taxon>
        <taxon>Pseudomonadati</taxon>
        <taxon>Pseudomonadota</taxon>
        <taxon>Gammaproteobacteria</taxon>
        <taxon>Alteromonadales</taxon>
        <taxon>Idiomarinaceae</taxon>
        <taxon>Idiomarina</taxon>
    </lineage>
</organism>
<keyword evidence="1" id="KW-1133">Transmembrane helix</keyword>
<comment type="caution">
    <text evidence="2">The sequence shown here is derived from an EMBL/GenBank/DDBJ whole genome shotgun (WGS) entry which is preliminary data.</text>
</comment>
<reference evidence="2 3" key="1">
    <citation type="journal article" date="2011" name="Front. Microbiol.">
        <title>Genomic signatures of strain selection and enhancement in Bacillus atrophaeus var. globigii, a historical biowarfare simulant.</title>
        <authorList>
            <person name="Gibbons H.S."/>
            <person name="Broomall S.M."/>
            <person name="McNew L.A."/>
            <person name="Daligault H."/>
            <person name="Chapman C."/>
            <person name="Bruce D."/>
            <person name="Karavis M."/>
            <person name="Krepps M."/>
            <person name="McGregor P.A."/>
            <person name="Hong C."/>
            <person name="Park K.H."/>
            <person name="Akmal A."/>
            <person name="Feldman A."/>
            <person name="Lin J.S."/>
            <person name="Chang W.E."/>
            <person name="Higgs B.W."/>
            <person name="Demirev P."/>
            <person name="Lindquist J."/>
            <person name="Liem A."/>
            <person name="Fochler E."/>
            <person name="Read T.D."/>
            <person name="Tapia R."/>
            <person name="Johnson S."/>
            <person name="Bishop-Lilly K.A."/>
            <person name="Detter C."/>
            <person name="Han C."/>
            <person name="Sozhamannan S."/>
            <person name="Rosenzweig C.N."/>
            <person name="Skowronski E.W."/>
        </authorList>
    </citation>
    <scope>NUCLEOTIDE SEQUENCE [LARGE SCALE GENOMIC DNA]</scope>
    <source>
        <strain evidence="2 3">CC-PW-9</strain>
    </source>
</reference>
<protein>
    <submittedName>
        <fullName evidence="2">Uncharacterized protein</fullName>
    </submittedName>
</protein>
<evidence type="ECO:0000313" key="3">
    <source>
        <dbReference type="Proteomes" id="UP000287996"/>
    </source>
</evidence>
<evidence type="ECO:0000256" key="1">
    <source>
        <dbReference type="SAM" id="Phobius"/>
    </source>
</evidence>
<keyword evidence="3" id="KW-1185">Reference proteome</keyword>
<keyword evidence="1" id="KW-0812">Transmembrane</keyword>
<feature type="transmembrane region" description="Helical" evidence="1">
    <location>
        <begin position="35"/>
        <end position="60"/>
    </location>
</feature>
<evidence type="ECO:0000313" key="2">
    <source>
        <dbReference type="EMBL" id="RUO81426.1"/>
    </source>
</evidence>
<accession>A0A432ZUH0</accession>
<feature type="transmembrane region" description="Helical" evidence="1">
    <location>
        <begin position="72"/>
        <end position="92"/>
    </location>
</feature>
<dbReference type="EMBL" id="PIQH01000001">
    <property type="protein sequence ID" value="RUO81426.1"/>
    <property type="molecule type" value="Genomic_DNA"/>
</dbReference>
<dbReference type="AlphaFoldDB" id="A0A432ZUH0"/>
<gene>
    <name evidence="2" type="ORF">CWI84_01315</name>
</gene>
<dbReference type="RefSeq" id="WP_126840767.1">
    <property type="nucleotide sequence ID" value="NZ_PIQH01000001.1"/>
</dbReference>
<proteinExistence type="predicted"/>
<name>A0A432ZUH0_9GAMM</name>
<keyword evidence="1" id="KW-0472">Membrane</keyword>
<dbReference type="Proteomes" id="UP000287996">
    <property type="component" value="Unassembled WGS sequence"/>
</dbReference>